<dbReference type="Pfam" id="PF00106">
    <property type="entry name" value="adh_short"/>
    <property type="match status" value="1"/>
</dbReference>
<dbReference type="AlphaFoldDB" id="A0A251UGT5"/>
<protein>
    <submittedName>
        <fullName evidence="4">Putative NAD(P)-binding Rossmann-fold superfamily protein</fullName>
    </submittedName>
</protein>
<name>A0A251UGT5_HELAN</name>
<dbReference type="FunCoup" id="A0A251UGT5">
    <property type="interactions" value="187"/>
</dbReference>
<dbReference type="PRINTS" id="PR00081">
    <property type="entry name" value="GDHRDH"/>
</dbReference>
<evidence type="ECO:0000256" key="3">
    <source>
        <dbReference type="SAM" id="Phobius"/>
    </source>
</evidence>
<dbReference type="InterPro" id="IPR036291">
    <property type="entry name" value="NAD(P)-bd_dom_sf"/>
</dbReference>
<dbReference type="Proteomes" id="UP000215914">
    <property type="component" value="Chromosome 6"/>
</dbReference>
<accession>A0A251UGT5</accession>
<evidence type="ECO:0000256" key="2">
    <source>
        <dbReference type="ARBA" id="ARBA00023002"/>
    </source>
</evidence>
<evidence type="ECO:0000313" key="5">
    <source>
        <dbReference type="Proteomes" id="UP000215914"/>
    </source>
</evidence>
<feature type="transmembrane region" description="Helical" evidence="3">
    <location>
        <begin position="68"/>
        <end position="89"/>
    </location>
</feature>
<dbReference type="PANTHER" id="PTHR24320">
    <property type="entry name" value="RETINOL DEHYDROGENASE"/>
    <property type="match status" value="1"/>
</dbReference>
<keyword evidence="2" id="KW-0560">Oxidoreductase</keyword>
<keyword evidence="5" id="KW-1185">Reference proteome</keyword>
<keyword evidence="3" id="KW-0812">Transmembrane</keyword>
<keyword evidence="3" id="KW-0472">Membrane</keyword>
<keyword evidence="3" id="KW-1133">Transmembrane helix</keyword>
<dbReference type="InterPro" id="IPR002347">
    <property type="entry name" value="SDR_fam"/>
</dbReference>
<comment type="similarity">
    <text evidence="1">Belongs to the short-chain dehydrogenases/reductases (SDR) family.</text>
</comment>
<sequence>MEAIHFACTFSFWRMGILWTFALLYSYIKLRTQNIFTRKKTTYHRSAVSPLPPMASSSTSGKTFGRRLPICIITGGTSGLGAAAALALLKEGFFVVLAGRSSHKLSKVISDIRRKNKEAHLEGFKVDLSSFSSIMKFKNSLEKWLLDSDMHQSVQLLINNAGILATTSQLTNDGHERMMGTNYIGPFSLTQVLLPLLKNSPVPSRIVNVSSFTHRNVSSFRPDQETVSGRSFSEYKNYPCAEIYEYSKLCVLLFSYELHRQLHLTDGSQPVSVMAVDPGAVKTNIMRELPWFISQAAFASLWFLGLLQSRRVGVSSTLDAALAPPETSGLYFFGGNGRTVDSSALSYNIKLSRELWATSCDIFQDSLLIYNRDSVSSEKAD</sequence>
<dbReference type="PANTHER" id="PTHR24320:SF227">
    <property type="entry name" value="RETINOL DEHYDROGENASE 11"/>
    <property type="match status" value="1"/>
</dbReference>
<evidence type="ECO:0000256" key="1">
    <source>
        <dbReference type="ARBA" id="ARBA00006484"/>
    </source>
</evidence>
<evidence type="ECO:0000313" key="4">
    <source>
        <dbReference type="EMBL" id="OTG22538.1"/>
    </source>
</evidence>
<dbReference type="OMA" id="NQWIKDS"/>
<gene>
    <name evidence="4" type="ORF">HannXRQ_Chr06g0172631</name>
</gene>
<dbReference type="EMBL" id="CM007895">
    <property type="protein sequence ID" value="OTG22538.1"/>
    <property type="molecule type" value="Genomic_DNA"/>
</dbReference>
<reference evidence="5" key="1">
    <citation type="journal article" date="2017" name="Nature">
        <title>The sunflower genome provides insights into oil metabolism, flowering and Asterid evolution.</title>
        <authorList>
            <person name="Badouin H."/>
            <person name="Gouzy J."/>
            <person name="Grassa C.J."/>
            <person name="Murat F."/>
            <person name="Staton S.E."/>
            <person name="Cottret L."/>
            <person name="Lelandais-Briere C."/>
            <person name="Owens G.L."/>
            <person name="Carrere S."/>
            <person name="Mayjonade B."/>
            <person name="Legrand L."/>
            <person name="Gill N."/>
            <person name="Kane N.C."/>
            <person name="Bowers J.E."/>
            <person name="Hubner S."/>
            <person name="Bellec A."/>
            <person name="Berard A."/>
            <person name="Berges H."/>
            <person name="Blanchet N."/>
            <person name="Boniface M.C."/>
            <person name="Brunel D."/>
            <person name="Catrice O."/>
            <person name="Chaidir N."/>
            <person name="Claudel C."/>
            <person name="Donnadieu C."/>
            <person name="Faraut T."/>
            <person name="Fievet G."/>
            <person name="Helmstetter N."/>
            <person name="King M."/>
            <person name="Knapp S.J."/>
            <person name="Lai Z."/>
            <person name="Le Paslier M.C."/>
            <person name="Lippi Y."/>
            <person name="Lorenzon L."/>
            <person name="Mandel J.R."/>
            <person name="Marage G."/>
            <person name="Marchand G."/>
            <person name="Marquand E."/>
            <person name="Bret-Mestries E."/>
            <person name="Morien E."/>
            <person name="Nambeesan S."/>
            <person name="Nguyen T."/>
            <person name="Pegot-Espagnet P."/>
            <person name="Pouilly N."/>
            <person name="Raftis F."/>
            <person name="Sallet E."/>
            <person name="Schiex T."/>
            <person name="Thomas J."/>
            <person name="Vandecasteele C."/>
            <person name="Vares D."/>
            <person name="Vear F."/>
            <person name="Vautrin S."/>
            <person name="Crespi M."/>
            <person name="Mangin B."/>
            <person name="Burke J.M."/>
            <person name="Salse J."/>
            <person name="Munos S."/>
            <person name="Vincourt P."/>
            <person name="Rieseberg L.H."/>
            <person name="Langlade N.B."/>
        </authorList>
    </citation>
    <scope>NUCLEOTIDE SEQUENCE [LARGE SCALE GENOMIC DNA]</scope>
    <source>
        <strain evidence="5">cv. SF193</strain>
    </source>
</reference>
<dbReference type="InParanoid" id="A0A251UGT5"/>
<dbReference type="STRING" id="4232.A0A251UGT5"/>
<dbReference type="Gene3D" id="3.40.50.720">
    <property type="entry name" value="NAD(P)-binding Rossmann-like Domain"/>
    <property type="match status" value="1"/>
</dbReference>
<dbReference type="SUPFAM" id="SSF51735">
    <property type="entry name" value="NAD(P)-binding Rossmann-fold domains"/>
    <property type="match status" value="1"/>
</dbReference>
<dbReference type="GO" id="GO:0016491">
    <property type="term" value="F:oxidoreductase activity"/>
    <property type="evidence" value="ECO:0007669"/>
    <property type="project" value="UniProtKB-KW"/>
</dbReference>
<proteinExistence type="inferred from homology"/>
<organism evidence="4 5">
    <name type="scientific">Helianthus annuus</name>
    <name type="common">Common sunflower</name>
    <dbReference type="NCBI Taxonomy" id="4232"/>
    <lineage>
        <taxon>Eukaryota</taxon>
        <taxon>Viridiplantae</taxon>
        <taxon>Streptophyta</taxon>
        <taxon>Embryophyta</taxon>
        <taxon>Tracheophyta</taxon>
        <taxon>Spermatophyta</taxon>
        <taxon>Magnoliopsida</taxon>
        <taxon>eudicotyledons</taxon>
        <taxon>Gunneridae</taxon>
        <taxon>Pentapetalae</taxon>
        <taxon>asterids</taxon>
        <taxon>campanulids</taxon>
        <taxon>Asterales</taxon>
        <taxon>Asteraceae</taxon>
        <taxon>Asteroideae</taxon>
        <taxon>Heliantheae alliance</taxon>
        <taxon>Heliantheae</taxon>
        <taxon>Helianthus</taxon>
    </lineage>
</organism>
<feature type="transmembrane region" description="Helical" evidence="3">
    <location>
        <begin position="12"/>
        <end position="30"/>
    </location>
</feature>